<reference evidence="3 4" key="1">
    <citation type="journal article" date="2012" name="Genome Biol.">
        <title>Genome and low-iron response of an oceanic diatom adapted to chronic iron limitation.</title>
        <authorList>
            <person name="Lommer M."/>
            <person name="Specht M."/>
            <person name="Roy A.S."/>
            <person name="Kraemer L."/>
            <person name="Andreson R."/>
            <person name="Gutowska M.A."/>
            <person name="Wolf J."/>
            <person name="Bergner S.V."/>
            <person name="Schilhabel M.B."/>
            <person name="Klostermeier U.C."/>
            <person name="Beiko R.G."/>
            <person name="Rosenstiel P."/>
            <person name="Hippler M."/>
            <person name="Laroche J."/>
        </authorList>
    </citation>
    <scope>NUCLEOTIDE SEQUENCE [LARGE SCALE GENOMIC DNA]</scope>
    <source>
        <strain evidence="3 4">CCMP1005</strain>
    </source>
</reference>
<dbReference type="AlphaFoldDB" id="K0SWR8"/>
<dbReference type="OrthoDB" id="200229at2759"/>
<feature type="region of interest" description="Disordered" evidence="2">
    <location>
        <begin position="140"/>
        <end position="159"/>
    </location>
</feature>
<proteinExistence type="inferred from homology"/>
<keyword evidence="4" id="KW-1185">Reference proteome</keyword>
<dbReference type="PANTHER" id="PTHR11102:SF160">
    <property type="entry name" value="ERAD-ASSOCIATED E3 UBIQUITIN-PROTEIN LIGASE COMPONENT HRD3"/>
    <property type="match status" value="1"/>
</dbReference>
<organism evidence="3 4">
    <name type="scientific">Thalassiosira oceanica</name>
    <name type="common">Marine diatom</name>
    <dbReference type="NCBI Taxonomy" id="159749"/>
    <lineage>
        <taxon>Eukaryota</taxon>
        <taxon>Sar</taxon>
        <taxon>Stramenopiles</taxon>
        <taxon>Ochrophyta</taxon>
        <taxon>Bacillariophyta</taxon>
        <taxon>Coscinodiscophyceae</taxon>
        <taxon>Thalassiosirophycidae</taxon>
        <taxon>Thalassiosirales</taxon>
        <taxon>Thalassiosiraceae</taxon>
        <taxon>Thalassiosira</taxon>
    </lineage>
</organism>
<evidence type="ECO:0000313" key="3">
    <source>
        <dbReference type="EMBL" id="EJK69409.1"/>
    </source>
</evidence>
<evidence type="ECO:0000256" key="1">
    <source>
        <dbReference type="ARBA" id="ARBA00038101"/>
    </source>
</evidence>
<dbReference type="Pfam" id="PF08238">
    <property type="entry name" value="Sel1"/>
    <property type="match status" value="3"/>
</dbReference>
<feature type="non-terminal residue" evidence="3">
    <location>
        <position position="1"/>
    </location>
</feature>
<feature type="compositionally biased region" description="Basic and acidic residues" evidence="2">
    <location>
        <begin position="141"/>
        <end position="159"/>
    </location>
</feature>
<sequence>KKDPQAISFLGKKYFFGDLGLQKDERRAVELYTEAAELGSVEALFELGNAYDNGKGVQQDNATAVKFFAKAAMQGHAESRYNLGSDEGQKGNYDRAVRHYLISAKMGDWDSIDLIKTMFARGLATKEQYAEALKGYQEAVEETKSHDRDEAKAYLDSRK</sequence>
<dbReference type="Gene3D" id="1.25.40.10">
    <property type="entry name" value="Tetratricopeptide repeat domain"/>
    <property type="match status" value="1"/>
</dbReference>
<gene>
    <name evidence="3" type="ORF">THAOC_09335</name>
</gene>
<dbReference type="SMART" id="SM00671">
    <property type="entry name" value="SEL1"/>
    <property type="match status" value="3"/>
</dbReference>
<comment type="caution">
    <text evidence="3">The sequence shown here is derived from an EMBL/GenBank/DDBJ whole genome shotgun (WGS) entry which is preliminary data.</text>
</comment>
<dbReference type="InterPro" id="IPR011990">
    <property type="entry name" value="TPR-like_helical_dom_sf"/>
</dbReference>
<dbReference type="SUPFAM" id="SSF81901">
    <property type="entry name" value="HCP-like"/>
    <property type="match status" value="1"/>
</dbReference>
<dbReference type="PANTHER" id="PTHR11102">
    <property type="entry name" value="SEL-1-LIKE PROTEIN"/>
    <property type="match status" value="1"/>
</dbReference>
<evidence type="ECO:0000313" key="4">
    <source>
        <dbReference type="Proteomes" id="UP000266841"/>
    </source>
</evidence>
<dbReference type="EMBL" id="AGNL01010110">
    <property type="protein sequence ID" value="EJK69409.1"/>
    <property type="molecule type" value="Genomic_DNA"/>
</dbReference>
<dbReference type="InterPro" id="IPR006597">
    <property type="entry name" value="Sel1-like"/>
</dbReference>
<evidence type="ECO:0008006" key="5">
    <source>
        <dbReference type="Google" id="ProtNLM"/>
    </source>
</evidence>
<name>K0SWR8_THAOC</name>
<accession>K0SWR8</accession>
<evidence type="ECO:0000256" key="2">
    <source>
        <dbReference type="SAM" id="MobiDB-lite"/>
    </source>
</evidence>
<dbReference type="eggNOG" id="KOG1550">
    <property type="taxonomic scope" value="Eukaryota"/>
</dbReference>
<comment type="similarity">
    <text evidence="1">Belongs to the sel-1 family.</text>
</comment>
<protein>
    <recommendedName>
        <fullName evidence="5">Sel1 repeat family protein</fullName>
    </recommendedName>
</protein>
<dbReference type="OMA" id="GDAYHYG"/>
<dbReference type="InterPro" id="IPR050767">
    <property type="entry name" value="Sel1_AlgK"/>
</dbReference>
<dbReference type="Proteomes" id="UP000266841">
    <property type="component" value="Unassembled WGS sequence"/>
</dbReference>